<sequence length="179" mass="20160">MEAHYAKYHAHVCEVDKCGCVFPDERFLELHFTECHDSLASARQARGDKIFQCFVPTCTVCFSNPKSRRLHLIDVHKFPKQYFFAVTNKGIGETLRKWGDGASMVRGDWKPAKTAMTPQRTRRLRAIAMTRSRRTLHPPALPARTVTRPSARAIATTAAVAGASSASLWTTMWTTLPIR</sequence>
<dbReference type="PANTHER" id="PTHR21354">
    <property type="entry name" value="ZINC FINGER PROTEIN 511"/>
    <property type="match status" value="1"/>
</dbReference>
<feature type="domain" description="C2H2-type" evidence="1">
    <location>
        <begin position="13"/>
        <end position="36"/>
    </location>
</feature>
<reference evidence="2 3" key="1">
    <citation type="journal article" date="2019" name="New Phytol.">
        <title>Comparative genomics reveals unique wood-decay strategies and fruiting body development in the Schizophyllaceae.</title>
        <authorList>
            <person name="Almasi E."/>
            <person name="Sahu N."/>
            <person name="Krizsan K."/>
            <person name="Balint B."/>
            <person name="Kovacs G.M."/>
            <person name="Kiss B."/>
            <person name="Cseklye J."/>
            <person name="Drula E."/>
            <person name="Henrissat B."/>
            <person name="Nagy I."/>
            <person name="Chovatia M."/>
            <person name="Adam C."/>
            <person name="LaButti K."/>
            <person name="Lipzen A."/>
            <person name="Riley R."/>
            <person name="Grigoriev I.V."/>
            <person name="Nagy L.G."/>
        </authorList>
    </citation>
    <scope>NUCLEOTIDE SEQUENCE [LARGE SCALE GENOMIC DNA]</scope>
    <source>
        <strain evidence="2 3">NL-1724</strain>
    </source>
</reference>
<evidence type="ECO:0000313" key="2">
    <source>
        <dbReference type="EMBL" id="TRM58744.1"/>
    </source>
</evidence>
<dbReference type="InterPro" id="IPR039258">
    <property type="entry name" value="ZNF511"/>
</dbReference>
<feature type="domain" description="C2H2-type" evidence="1">
    <location>
        <begin position="53"/>
        <end position="76"/>
    </location>
</feature>
<dbReference type="InterPro" id="IPR013087">
    <property type="entry name" value="Znf_C2H2_type"/>
</dbReference>
<keyword evidence="3" id="KW-1185">Reference proteome</keyword>
<evidence type="ECO:0000259" key="1">
    <source>
        <dbReference type="PROSITE" id="PS00028"/>
    </source>
</evidence>
<dbReference type="SMART" id="SM00355">
    <property type="entry name" value="ZnF_C2H2"/>
    <property type="match status" value="2"/>
</dbReference>
<evidence type="ECO:0000313" key="3">
    <source>
        <dbReference type="Proteomes" id="UP000320762"/>
    </source>
</evidence>
<dbReference type="PANTHER" id="PTHR21354:SF0">
    <property type="entry name" value="ZINC FINGER PROTEIN 511"/>
    <property type="match status" value="1"/>
</dbReference>
<dbReference type="AlphaFoldDB" id="A0A550C1R0"/>
<dbReference type="OrthoDB" id="18440at2759"/>
<dbReference type="EMBL" id="VDMD01000033">
    <property type="protein sequence ID" value="TRM58744.1"/>
    <property type="molecule type" value="Genomic_DNA"/>
</dbReference>
<dbReference type="STRING" id="97359.A0A550C1R0"/>
<comment type="caution">
    <text evidence="2">The sequence shown here is derived from an EMBL/GenBank/DDBJ whole genome shotgun (WGS) entry which is preliminary data.</text>
</comment>
<proteinExistence type="predicted"/>
<protein>
    <recommendedName>
        <fullName evidence="1">C2H2-type domain-containing protein</fullName>
    </recommendedName>
</protein>
<dbReference type="PROSITE" id="PS00028">
    <property type="entry name" value="ZINC_FINGER_C2H2_1"/>
    <property type="match status" value="2"/>
</dbReference>
<name>A0A550C1R0_9AGAR</name>
<gene>
    <name evidence="2" type="ORF">BD626DRAFT_410118</name>
</gene>
<dbReference type="Proteomes" id="UP000320762">
    <property type="component" value="Unassembled WGS sequence"/>
</dbReference>
<accession>A0A550C1R0</accession>
<organism evidence="2 3">
    <name type="scientific">Schizophyllum amplum</name>
    <dbReference type="NCBI Taxonomy" id="97359"/>
    <lineage>
        <taxon>Eukaryota</taxon>
        <taxon>Fungi</taxon>
        <taxon>Dikarya</taxon>
        <taxon>Basidiomycota</taxon>
        <taxon>Agaricomycotina</taxon>
        <taxon>Agaricomycetes</taxon>
        <taxon>Agaricomycetidae</taxon>
        <taxon>Agaricales</taxon>
        <taxon>Schizophyllaceae</taxon>
        <taxon>Schizophyllum</taxon>
    </lineage>
</organism>